<protein>
    <submittedName>
        <fullName evidence="1">Uncharacterized protein</fullName>
    </submittedName>
</protein>
<dbReference type="STRING" id="1499966.U14_02502"/>
<proteinExistence type="predicted"/>
<gene>
    <name evidence="1" type="ORF">U14_02502</name>
</gene>
<sequence>MTRDIKPRPNHREYIRILRRLTPQQRLTKAFELSEFTKQLFIHGLRKRFPNLSEEEFRKLLLERLDKCHNRNY</sequence>
<organism evidence="1">
    <name type="scientific">Candidatus Moduliflexus flocculans</name>
    <dbReference type="NCBI Taxonomy" id="1499966"/>
    <lineage>
        <taxon>Bacteria</taxon>
        <taxon>Candidatus Moduliflexota</taxon>
        <taxon>Candidatus Moduliflexia</taxon>
        <taxon>Candidatus Moduliflexales</taxon>
        <taxon>Candidatus Moduliflexaceae</taxon>
    </lineage>
</organism>
<evidence type="ECO:0000313" key="1">
    <source>
        <dbReference type="EMBL" id="GAK51259.1"/>
    </source>
</evidence>
<keyword evidence="2" id="KW-1185">Reference proteome</keyword>
<evidence type="ECO:0000313" key="2">
    <source>
        <dbReference type="Proteomes" id="UP000030700"/>
    </source>
</evidence>
<name>A0A081BLJ3_9BACT</name>
<dbReference type="EMBL" id="DF820457">
    <property type="protein sequence ID" value="GAK51259.1"/>
    <property type="molecule type" value="Genomic_DNA"/>
</dbReference>
<dbReference type="AlphaFoldDB" id="A0A081BLJ3"/>
<reference evidence="1" key="1">
    <citation type="journal article" date="2015" name="PeerJ">
        <title>First genomic representation of candidate bacterial phylum KSB3 points to enhanced environmental sensing as a trigger of wastewater bulking.</title>
        <authorList>
            <person name="Sekiguchi Y."/>
            <person name="Ohashi A."/>
            <person name="Parks D.H."/>
            <person name="Yamauchi T."/>
            <person name="Tyson G.W."/>
            <person name="Hugenholtz P."/>
        </authorList>
    </citation>
    <scope>NUCLEOTIDE SEQUENCE [LARGE SCALE GENOMIC DNA]</scope>
</reference>
<accession>A0A081BLJ3</accession>
<dbReference type="Proteomes" id="UP000030700">
    <property type="component" value="Unassembled WGS sequence"/>
</dbReference>
<dbReference type="HOGENOM" id="CLU_2697057_0_0_0"/>